<keyword evidence="4" id="KW-1133">Transmembrane helix</keyword>
<sequence length="435" mass="47802">MGAATADGRSSSRRLRESPESPNVYYGFKARWVLLHDISAKVLAFRRRARPDLPVCCPGRPVRLADEKAALRAIAKIADVLHMMRHLVWPVVFALVAGSTCAAAPDSVQIFAAGATPTTLPCTFSFANNKLRYNLCPLLHRHKGIIGEKTIEVDPRPIKIRIVEETPPTRTTSVYSIGLRSALDWNGTLPAELQDYQCPKGKGTIYTSCVENTRPSHPSEPKRRLQVIPVAGAPELAPRAQLGKRRIPETNDTETIVQYLIHGGSYTDRPQMAYFQFICDASSKEPSEPTYLWRWNGTHTFEWKSRHACREASHVTTTAPGATEAPSPGGSDDAEDPIAEPPQVPDEVVEHIRPNPVLVLAAVVGTILLVLRYGTKRSVFRDAVCERASGPPETVSPCKRTERRAICGPQVVRWQGPSSFANRDGVWDTVGAGGH</sequence>
<organism evidence="7 8">
    <name type="scientific">Pleurotus ostreatus (strain PC15)</name>
    <name type="common">Oyster mushroom</name>
    <dbReference type="NCBI Taxonomy" id="1137138"/>
    <lineage>
        <taxon>Eukaryota</taxon>
        <taxon>Fungi</taxon>
        <taxon>Dikarya</taxon>
        <taxon>Basidiomycota</taxon>
        <taxon>Agaricomycotina</taxon>
        <taxon>Agaricomycetes</taxon>
        <taxon>Agaricomycetidae</taxon>
        <taxon>Agaricales</taxon>
        <taxon>Pleurotineae</taxon>
        <taxon>Pleurotaceae</taxon>
        <taxon>Pleurotus</taxon>
    </lineage>
</organism>
<evidence type="ECO:0000256" key="5">
    <source>
        <dbReference type="ARBA" id="ARBA00023136"/>
    </source>
</evidence>
<dbReference type="HOGENOM" id="CLU_630234_0_0_1"/>
<keyword evidence="2" id="KW-0812">Transmembrane</keyword>
<keyword evidence="3" id="KW-0732">Signal</keyword>
<dbReference type="SUPFAM" id="SSF50911">
    <property type="entry name" value="Mannose 6-phosphate receptor domain"/>
    <property type="match status" value="1"/>
</dbReference>
<dbReference type="InterPro" id="IPR009011">
    <property type="entry name" value="Man6P_isomerase_rcpt-bd_dom_sf"/>
</dbReference>
<evidence type="ECO:0000256" key="3">
    <source>
        <dbReference type="ARBA" id="ARBA00022729"/>
    </source>
</evidence>
<dbReference type="Pfam" id="PF09451">
    <property type="entry name" value="ATG27"/>
    <property type="match status" value="1"/>
</dbReference>
<feature type="region of interest" description="Disordered" evidence="6">
    <location>
        <begin position="312"/>
        <end position="342"/>
    </location>
</feature>
<feature type="region of interest" description="Disordered" evidence="6">
    <location>
        <begin position="1"/>
        <end position="20"/>
    </location>
</feature>
<evidence type="ECO:0000256" key="4">
    <source>
        <dbReference type="ARBA" id="ARBA00022989"/>
    </source>
</evidence>
<evidence type="ECO:0000313" key="7">
    <source>
        <dbReference type="EMBL" id="KDQ22346.1"/>
    </source>
</evidence>
<reference evidence="8" key="1">
    <citation type="journal article" date="2014" name="Proc. Natl. Acad. Sci. U.S.A.">
        <title>Extensive sampling of basidiomycete genomes demonstrates inadequacy of the white-rot/brown-rot paradigm for wood decay fungi.</title>
        <authorList>
            <person name="Riley R."/>
            <person name="Salamov A.A."/>
            <person name="Brown D.W."/>
            <person name="Nagy L.G."/>
            <person name="Floudas D."/>
            <person name="Held B.W."/>
            <person name="Levasseur A."/>
            <person name="Lombard V."/>
            <person name="Morin E."/>
            <person name="Otillar R."/>
            <person name="Lindquist E.A."/>
            <person name="Sun H."/>
            <person name="LaButti K.M."/>
            <person name="Schmutz J."/>
            <person name="Jabbour D."/>
            <person name="Luo H."/>
            <person name="Baker S.E."/>
            <person name="Pisabarro A.G."/>
            <person name="Walton J.D."/>
            <person name="Blanchette R.A."/>
            <person name="Henrissat B."/>
            <person name="Martin F."/>
            <person name="Cullen D."/>
            <person name="Hibbett D.S."/>
            <person name="Grigoriev I.V."/>
        </authorList>
    </citation>
    <scope>NUCLEOTIDE SEQUENCE [LARGE SCALE GENOMIC DNA]</scope>
    <source>
        <strain evidence="8">PC15</strain>
    </source>
</reference>
<dbReference type="InterPro" id="IPR018939">
    <property type="entry name" value="Autophagy-rel_prot_27"/>
</dbReference>
<dbReference type="Proteomes" id="UP000027073">
    <property type="component" value="Unassembled WGS sequence"/>
</dbReference>
<gene>
    <name evidence="7" type="ORF">PLEOSDRAFT_177272</name>
</gene>
<dbReference type="AlphaFoldDB" id="A0A067NF35"/>
<evidence type="ECO:0000256" key="1">
    <source>
        <dbReference type="ARBA" id="ARBA00004167"/>
    </source>
</evidence>
<accession>A0A067NF35</accession>
<dbReference type="EMBL" id="KL198014">
    <property type="protein sequence ID" value="KDQ22346.1"/>
    <property type="molecule type" value="Genomic_DNA"/>
</dbReference>
<dbReference type="VEuPathDB" id="FungiDB:PLEOSDRAFT_177272"/>
<dbReference type="InParanoid" id="A0A067NF35"/>
<evidence type="ECO:0000256" key="2">
    <source>
        <dbReference type="ARBA" id="ARBA00022692"/>
    </source>
</evidence>
<dbReference type="Gene3D" id="2.70.130.10">
    <property type="entry name" value="Mannose-6-phosphate receptor binding domain"/>
    <property type="match status" value="1"/>
</dbReference>
<dbReference type="OrthoDB" id="29460at2759"/>
<dbReference type="GO" id="GO:0016020">
    <property type="term" value="C:membrane"/>
    <property type="evidence" value="ECO:0007669"/>
    <property type="project" value="UniProtKB-SubCell"/>
</dbReference>
<comment type="subcellular location">
    <subcellularLocation>
        <location evidence="1">Membrane</location>
        <topology evidence="1">Single-pass membrane protein</topology>
    </subcellularLocation>
</comment>
<name>A0A067NF35_PLEO1</name>
<evidence type="ECO:0000256" key="6">
    <source>
        <dbReference type="SAM" id="MobiDB-lite"/>
    </source>
</evidence>
<keyword evidence="5" id="KW-0472">Membrane</keyword>
<protein>
    <submittedName>
        <fullName evidence="7">Uncharacterized protein</fullName>
    </submittedName>
</protein>
<proteinExistence type="predicted"/>
<evidence type="ECO:0000313" key="8">
    <source>
        <dbReference type="Proteomes" id="UP000027073"/>
    </source>
</evidence>